<keyword evidence="2" id="KW-1003">Cell membrane</keyword>
<evidence type="ECO:0000256" key="3">
    <source>
        <dbReference type="ARBA" id="ARBA00022692"/>
    </source>
</evidence>
<dbReference type="SUPFAM" id="SSF103481">
    <property type="entry name" value="Multidrug resistance efflux transporter EmrE"/>
    <property type="match status" value="2"/>
</dbReference>
<feature type="transmembrane region" description="Helical" evidence="6">
    <location>
        <begin position="288"/>
        <end position="308"/>
    </location>
</feature>
<dbReference type="RefSeq" id="WP_009541041.1">
    <property type="nucleotide sequence ID" value="NZ_ANHY01000012.1"/>
</dbReference>
<dbReference type="InterPro" id="IPR050638">
    <property type="entry name" value="AA-Vitamin_Transporters"/>
</dbReference>
<dbReference type="Proteomes" id="UP000009881">
    <property type="component" value="Unassembled WGS sequence"/>
</dbReference>
<evidence type="ECO:0000256" key="6">
    <source>
        <dbReference type="SAM" id="Phobius"/>
    </source>
</evidence>
<gene>
    <name evidence="8" type="ORF">C882_0382</name>
</gene>
<evidence type="ECO:0000256" key="2">
    <source>
        <dbReference type="ARBA" id="ARBA00022475"/>
    </source>
</evidence>
<reference evidence="8 9" key="1">
    <citation type="journal article" date="2013" name="Genome Announc.">
        <title>Draft Genome Sequence of an Alphaproteobacterium, Caenispirillum salinarum AK4(T), Isolated from a Solar Saltern.</title>
        <authorList>
            <person name="Khatri I."/>
            <person name="Singh A."/>
            <person name="Korpole S."/>
            <person name="Pinnaka A.K."/>
            <person name="Subramanian S."/>
        </authorList>
    </citation>
    <scope>NUCLEOTIDE SEQUENCE [LARGE SCALE GENOMIC DNA]</scope>
    <source>
        <strain evidence="8 9">AK4</strain>
    </source>
</reference>
<evidence type="ECO:0000313" key="9">
    <source>
        <dbReference type="Proteomes" id="UP000009881"/>
    </source>
</evidence>
<dbReference type="STRING" id="1238182.C882_0382"/>
<accession>K9GUC9</accession>
<feature type="transmembrane region" description="Helical" evidence="6">
    <location>
        <begin position="228"/>
        <end position="251"/>
    </location>
</feature>
<dbReference type="GO" id="GO:0005886">
    <property type="term" value="C:plasma membrane"/>
    <property type="evidence" value="ECO:0007669"/>
    <property type="project" value="UniProtKB-SubCell"/>
</dbReference>
<name>K9GUC9_9PROT</name>
<dbReference type="Pfam" id="PF00892">
    <property type="entry name" value="EamA"/>
    <property type="match status" value="2"/>
</dbReference>
<feature type="transmembrane region" description="Helical" evidence="6">
    <location>
        <begin position="21"/>
        <end position="42"/>
    </location>
</feature>
<dbReference type="PANTHER" id="PTHR32322">
    <property type="entry name" value="INNER MEMBRANE TRANSPORTER"/>
    <property type="match status" value="1"/>
</dbReference>
<keyword evidence="3 6" id="KW-0812">Transmembrane</keyword>
<feature type="transmembrane region" description="Helical" evidence="6">
    <location>
        <begin position="197"/>
        <end position="216"/>
    </location>
</feature>
<dbReference type="AlphaFoldDB" id="K9GUC9"/>
<evidence type="ECO:0000256" key="5">
    <source>
        <dbReference type="ARBA" id="ARBA00023136"/>
    </source>
</evidence>
<dbReference type="PANTHER" id="PTHR32322:SF18">
    <property type="entry name" value="S-ADENOSYLMETHIONINE_S-ADENOSYLHOMOCYSTEINE TRANSPORTER"/>
    <property type="match status" value="1"/>
</dbReference>
<evidence type="ECO:0000256" key="4">
    <source>
        <dbReference type="ARBA" id="ARBA00022989"/>
    </source>
</evidence>
<feature type="transmembrane region" description="Helical" evidence="6">
    <location>
        <begin position="166"/>
        <end position="185"/>
    </location>
</feature>
<dbReference type="EMBL" id="ANHY01000012">
    <property type="protein sequence ID" value="EKV29560.1"/>
    <property type="molecule type" value="Genomic_DNA"/>
</dbReference>
<keyword evidence="5 6" id="KW-0472">Membrane</keyword>
<dbReference type="eggNOG" id="COG0697">
    <property type="taxonomic scope" value="Bacteria"/>
</dbReference>
<feature type="domain" description="EamA" evidence="7">
    <location>
        <begin position="169"/>
        <end position="303"/>
    </location>
</feature>
<keyword evidence="4 6" id="KW-1133">Transmembrane helix</keyword>
<feature type="transmembrane region" description="Helical" evidence="6">
    <location>
        <begin position="263"/>
        <end position="282"/>
    </location>
</feature>
<feature type="transmembrane region" description="Helical" evidence="6">
    <location>
        <begin position="137"/>
        <end position="154"/>
    </location>
</feature>
<evidence type="ECO:0000256" key="1">
    <source>
        <dbReference type="ARBA" id="ARBA00004651"/>
    </source>
</evidence>
<evidence type="ECO:0000313" key="8">
    <source>
        <dbReference type="EMBL" id="EKV29560.1"/>
    </source>
</evidence>
<proteinExistence type="predicted"/>
<feature type="domain" description="EamA" evidence="7">
    <location>
        <begin position="21"/>
        <end position="153"/>
    </location>
</feature>
<keyword evidence="9" id="KW-1185">Reference proteome</keyword>
<comment type="subcellular location">
    <subcellularLocation>
        <location evidence="1">Cell membrane</location>
        <topology evidence="1">Multi-pass membrane protein</topology>
    </subcellularLocation>
</comment>
<feature type="transmembrane region" description="Helical" evidence="6">
    <location>
        <begin position="48"/>
        <end position="72"/>
    </location>
</feature>
<protein>
    <recommendedName>
        <fullName evidence="7">EamA domain-containing protein</fullName>
    </recommendedName>
</protein>
<feature type="transmembrane region" description="Helical" evidence="6">
    <location>
        <begin position="109"/>
        <end position="130"/>
    </location>
</feature>
<dbReference type="InterPro" id="IPR000620">
    <property type="entry name" value="EamA_dom"/>
</dbReference>
<organism evidence="8 9">
    <name type="scientific">Caenispirillum salinarum AK4</name>
    <dbReference type="NCBI Taxonomy" id="1238182"/>
    <lineage>
        <taxon>Bacteria</taxon>
        <taxon>Pseudomonadati</taxon>
        <taxon>Pseudomonadota</taxon>
        <taxon>Alphaproteobacteria</taxon>
        <taxon>Rhodospirillales</taxon>
        <taxon>Novispirillaceae</taxon>
        <taxon>Caenispirillum</taxon>
    </lineage>
</organism>
<feature type="transmembrane region" description="Helical" evidence="6">
    <location>
        <begin position="84"/>
        <end position="103"/>
    </location>
</feature>
<dbReference type="InterPro" id="IPR037185">
    <property type="entry name" value="EmrE-like"/>
</dbReference>
<dbReference type="PATRIC" id="fig|1238182.3.peg.2597"/>
<sequence length="317" mass="33533">MSNTQTSTTATKSAPWWASPYLMLVMPPLFWAGNAVVGRVAVADISPLALSVVRWSLAILILLPFTASAVLTQWPVVRAKWKSIAVLGILSAGLYNLFLYMALETTTAINVTLLNTSMPMTIVLVSWIWLRERPSGGGIAGILLSMLGVAVVVGRGDPSVLMGLEVHAGDGLMLLAVLVWSLYSVGLRAHPPGLTPGAMLTVQMMAGLCFLAPLYAVEAATVGSPVPVTWGMALVFLYVATGPSIGAFYFWNRGVAEAGASTAGLYINLLPVFTAILAVIFLGESLYWFHGAGLVLIFSGILLGTLGARRRRRGAGS</sequence>
<comment type="caution">
    <text evidence="8">The sequence shown here is derived from an EMBL/GenBank/DDBJ whole genome shotgun (WGS) entry which is preliminary data.</text>
</comment>
<evidence type="ECO:0000259" key="7">
    <source>
        <dbReference type="Pfam" id="PF00892"/>
    </source>
</evidence>